<dbReference type="EMBL" id="JACEIK010009586">
    <property type="protein sequence ID" value="MCE3052430.1"/>
    <property type="molecule type" value="Genomic_DNA"/>
</dbReference>
<keyword evidence="6" id="KW-1185">Reference proteome</keyword>
<dbReference type="PANTHER" id="PTHR18934:SF83">
    <property type="entry name" value="PRE-MRNA-SPLICING FACTOR ATP-DEPENDENT RNA HELICASE DHX16"/>
    <property type="match status" value="1"/>
</dbReference>
<evidence type="ECO:0000313" key="5">
    <source>
        <dbReference type="EMBL" id="MCE3052430.1"/>
    </source>
</evidence>
<dbReference type="EC" id="3.6.4.13" evidence="1"/>
<keyword evidence="5" id="KW-0067">ATP-binding</keyword>
<reference evidence="5 6" key="1">
    <citation type="journal article" date="2021" name="BMC Genomics">
        <title>Datura genome reveals duplications of psychoactive alkaloid biosynthetic genes and high mutation rate following tissue culture.</title>
        <authorList>
            <person name="Rajewski A."/>
            <person name="Carter-House D."/>
            <person name="Stajich J."/>
            <person name="Litt A."/>
        </authorList>
    </citation>
    <scope>NUCLEOTIDE SEQUENCE [LARGE SCALE GENOMIC DNA]</scope>
    <source>
        <strain evidence="5">AR-01</strain>
    </source>
</reference>
<evidence type="ECO:0000313" key="6">
    <source>
        <dbReference type="Proteomes" id="UP000823775"/>
    </source>
</evidence>
<comment type="catalytic activity">
    <reaction evidence="3">
        <text>ATP + H2O = ADP + phosphate + H(+)</text>
        <dbReference type="Rhea" id="RHEA:13065"/>
        <dbReference type="ChEBI" id="CHEBI:15377"/>
        <dbReference type="ChEBI" id="CHEBI:15378"/>
        <dbReference type="ChEBI" id="CHEBI:30616"/>
        <dbReference type="ChEBI" id="CHEBI:43474"/>
        <dbReference type="ChEBI" id="CHEBI:456216"/>
        <dbReference type="EC" id="3.6.4.13"/>
    </reaction>
</comment>
<dbReference type="InterPro" id="IPR027417">
    <property type="entry name" value="P-loop_NTPase"/>
</dbReference>
<sequence>VICSKLLMIIRFLLLLEKWASGRPLKYHNIYTRRDITKCGKIGCTQPRRVAFVCVAARVSQEMGVKLGNEVDYSIRFEDCTATKMILKYMTDGILLREFIGEPNLASCSVIMVDEAHERTLSTDILFVLVKDVTRFCV</sequence>
<organism evidence="5 6">
    <name type="scientific">Datura stramonium</name>
    <name type="common">Jimsonweed</name>
    <name type="synonym">Common thornapple</name>
    <dbReference type="NCBI Taxonomy" id="4076"/>
    <lineage>
        <taxon>Eukaryota</taxon>
        <taxon>Viridiplantae</taxon>
        <taxon>Streptophyta</taxon>
        <taxon>Embryophyta</taxon>
        <taxon>Tracheophyta</taxon>
        <taxon>Spermatophyta</taxon>
        <taxon>Magnoliopsida</taxon>
        <taxon>eudicotyledons</taxon>
        <taxon>Gunneridae</taxon>
        <taxon>Pentapetalae</taxon>
        <taxon>asterids</taxon>
        <taxon>lamiids</taxon>
        <taxon>Solanales</taxon>
        <taxon>Solanaceae</taxon>
        <taxon>Solanoideae</taxon>
        <taxon>Datureae</taxon>
        <taxon>Datura</taxon>
    </lineage>
</organism>
<keyword evidence="2" id="KW-0378">Hydrolase</keyword>
<comment type="caution">
    <text evidence="5">The sequence shown here is derived from an EMBL/GenBank/DDBJ whole genome shotgun (WGS) entry which is preliminary data.</text>
</comment>
<dbReference type="InterPro" id="IPR002464">
    <property type="entry name" value="DNA/RNA_helicase_DEAH_CS"/>
</dbReference>
<dbReference type="GO" id="GO:0004386">
    <property type="term" value="F:helicase activity"/>
    <property type="evidence" value="ECO:0007669"/>
    <property type="project" value="UniProtKB-KW"/>
</dbReference>
<accession>A0ABS8WSD6</accession>
<evidence type="ECO:0000256" key="2">
    <source>
        <dbReference type="ARBA" id="ARBA00022801"/>
    </source>
</evidence>
<protein>
    <recommendedName>
        <fullName evidence="1">RNA helicase</fullName>
        <ecNumber evidence="1">3.6.4.13</ecNumber>
    </recommendedName>
</protein>
<evidence type="ECO:0000256" key="3">
    <source>
        <dbReference type="ARBA" id="ARBA00047984"/>
    </source>
</evidence>
<feature type="chain" id="PRO_5045955334" description="RNA helicase" evidence="4">
    <location>
        <begin position="23"/>
        <end position="138"/>
    </location>
</feature>
<proteinExistence type="predicted"/>
<gene>
    <name evidence="5" type="primary">ESP3_3</name>
    <name evidence="5" type="ORF">HAX54_052601</name>
</gene>
<name>A0ABS8WSD6_DATST</name>
<evidence type="ECO:0000256" key="1">
    <source>
        <dbReference type="ARBA" id="ARBA00012552"/>
    </source>
</evidence>
<feature type="non-terminal residue" evidence="5">
    <location>
        <position position="138"/>
    </location>
</feature>
<dbReference type="PROSITE" id="PS00690">
    <property type="entry name" value="DEAH_ATP_HELICASE"/>
    <property type="match status" value="1"/>
</dbReference>
<evidence type="ECO:0000256" key="4">
    <source>
        <dbReference type="SAM" id="SignalP"/>
    </source>
</evidence>
<keyword evidence="5" id="KW-0547">Nucleotide-binding</keyword>
<dbReference type="PANTHER" id="PTHR18934">
    <property type="entry name" value="ATP-DEPENDENT RNA HELICASE"/>
    <property type="match status" value="1"/>
</dbReference>
<dbReference type="Proteomes" id="UP000823775">
    <property type="component" value="Unassembled WGS sequence"/>
</dbReference>
<dbReference type="SUPFAM" id="SSF52540">
    <property type="entry name" value="P-loop containing nucleoside triphosphate hydrolases"/>
    <property type="match status" value="1"/>
</dbReference>
<dbReference type="Gene3D" id="3.40.50.300">
    <property type="entry name" value="P-loop containing nucleotide triphosphate hydrolases"/>
    <property type="match status" value="1"/>
</dbReference>
<feature type="signal peptide" evidence="4">
    <location>
        <begin position="1"/>
        <end position="22"/>
    </location>
</feature>
<keyword evidence="5" id="KW-0347">Helicase</keyword>
<keyword evidence="4" id="KW-0732">Signal</keyword>
<feature type="non-terminal residue" evidence="5">
    <location>
        <position position="1"/>
    </location>
</feature>